<evidence type="ECO:0000313" key="2">
    <source>
        <dbReference type="EMBL" id="KAF7190922.1"/>
    </source>
</evidence>
<sequence length="210" mass="24425">MSKRKAVSAADLPPSRRSKRLQEKMGDIDEVQAQQEDESPYPRASLLGLPAELLNRIYREVLVENFKIPILEMNKPQYPGLITVCRKTYQESRLIYLEENTFEIYCFDYKVPMPLNTSKHWILHSKATRFVVYQGSLNWTNLMTWVKLWYEDKALRAPEPILQGGRLMPRLAARVFSIAEAMGQVDWDTMERVLEEVKMGFEDVGVAFGY</sequence>
<evidence type="ECO:0008006" key="4">
    <source>
        <dbReference type="Google" id="ProtNLM"/>
    </source>
</evidence>
<proteinExistence type="predicted"/>
<organism evidence="2 3">
    <name type="scientific">Pseudocercospora fuligena</name>
    <dbReference type="NCBI Taxonomy" id="685502"/>
    <lineage>
        <taxon>Eukaryota</taxon>
        <taxon>Fungi</taxon>
        <taxon>Dikarya</taxon>
        <taxon>Ascomycota</taxon>
        <taxon>Pezizomycotina</taxon>
        <taxon>Dothideomycetes</taxon>
        <taxon>Dothideomycetidae</taxon>
        <taxon>Mycosphaerellales</taxon>
        <taxon>Mycosphaerellaceae</taxon>
        <taxon>Pseudocercospora</taxon>
    </lineage>
</organism>
<reference evidence="2" key="1">
    <citation type="submission" date="2020-04" db="EMBL/GenBank/DDBJ databases">
        <title>Draft genome resource of the tomato pathogen Pseudocercospora fuligena.</title>
        <authorList>
            <person name="Zaccaron A."/>
        </authorList>
    </citation>
    <scope>NUCLEOTIDE SEQUENCE</scope>
    <source>
        <strain evidence="2">PF001</strain>
    </source>
</reference>
<dbReference type="OrthoDB" id="3645438at2759"/>
<name>A0A8H6RHK3_9PEZI</name>
<dbReference type="Proteomes" id="UP000660729">
    <property type="component" value="Unassembled WGS sequence"/>
</dbReference>
<accession>A0A8H6RHK3</accession>
<gene>
    <name evidence="2" type="ORF">HII31_08081</name>
</gene>
<comment type="caution">
    <text evidence="2">The sequence shown here is derived from an EMBL/GenBank/DDBJ whole genome shotgun (WGS) entry which is preliminary data.</text>
</comment>
<evidence type="ECO:0000313" key="3">
    <source>
        <dbReference type="Proteomes" id="UP000660729"/>
    </source>
</evidence>
<dbReference type="EMBL" id="JABCIY010000168">
    <property type="protein sequence ID" value="KAF7190922.1"/>
    <property type="molecule type" value="Genomic_DNA"/>
</dbReference>
<keyword evidence="3" id="KW-1185">Reference proteome</keyword>
<feature type="region of interest" description="Disordered" evidence="1">
    <location>
        <begin position="1"/>
        <end position="39"/>
    </location>
</feature>
<evidence type="ECO:0000256" key="1">
    <source>
        <dbReference type="SAM" id="MobiDB-lite"/>
    </source>
</evidence>
<protein>
    <recommendedName>
        <fullName evidence="4">F-box domain-containing protein</fullName>
    </recommendedName>
</protein>
<dbReference type="AlphaFoldDB" id="A0A8H6RHK3"/>